<evidence type="ECO:0000313" key="6">
    <source>
        <dbReference type="EMBL" id="OPX51227.1"/>
    </source>
</evidence>
<dbReference type="Gene3D" id="2.30.30.180">
    <property type="entry name" value="Ribosome maturation factor RimP, C-terminal domain"/>
    <property type="match status" value="1"/>
</dbReference>
<proteinExistence type="inferred from homology"/>
<comment type="similarity">
    <text evidence="3">Belongs to the RimP family.</text>
</comment>
<dbReference type="InterPro" id="IPR036847">
    <property type="entry name" value="RimP_C_sf"/>
</dbReference>
<evidence type="ECO:0000259" key="4">
    <source>
        <dbReference type="Pfam" id="PF02576"/>
    </source>
</evidence>
<evidence type="ECO:0000256" key="1">
    <source>
        <dbReference type="ARBA" id="ARBA00022490"/>
    </source>
</evidence>
<dbReference type="InterPro" id="IPR035956">
    <property type="entry name" value="RimP_N_sf"/>
</dbReference>
<dbReference type="InterPro" id="IPR028998">
    <property type="entry name" value="RimP_C"/>
</dbReference>
<comment type="subcellular location">
    <subcellularLocation>
        <location evidence="3">Cytoplasm</location>
    </subcellularLocation>
</comment>
<dbReference type="Proteomes" id="UP000191448">
    <property type="component" value="Unassembled WGS sequence"/>
</dbReference>
<keyword evidence="2 3" id="KW-0690">Ribosome biogenesis</keyword>
<sequence>MKKDALMEKMEMLVKPITDNLGYELYHIEFVHEDGENYLRIYIDSEEGIKLTDCEAVSREVSDMLDVEDPIDKSYYLEVSSPGIDKGLYKEEHFKKAINQKVFVKFTGAIEGKKHITGILKEVNDEFIIIEGDIELNIPKDKIKSANIQGEL</sequence>
<dbReference type="GO" id="GO:0000028">
    <property type="term" value="P:ribosomal small subunit assembly"/>
    <property type="evidence" value="ECO:0007669"/>
    <property type="project" value="TreeGrafter"/>
</dbReference>
<evidence type="ECO:0000259" key="5">
    <source>
        <dbReference type="Pfam" id="PF17384"/>
    </source>
</evidence>
<comment type="function">
    <text evidence="3">Required for maturation of 30S ribosomal subunits.</text>
</comment>
<dbReference type="HAMAP" id="MF_01077">
    <property type="entry name" value="RimP"/>
    <property type="match status" value="1"/>
</dbReference>
<evidence type="ECO:0000256" key="2">
    <source>
        <dbReference type="ARBA" id="ARBA00022517"/>
    </source>
</evidence>
<comment type="caution">
    <text evidence="6">The sequence shown here is derived from an EMBL/GenBank/DDBJ whole genome shotgun (WGS) entry which is preliminary data.</text>
</comment>
<dbReference type="GO" id="GO:0005829">
    <property type="term" value="C:cytosol"/>
    <property type="evidence" value="ECO:0007669"/>
    <property type="project" value="TreeGrafter"/>
</dbReference>
<gene>
    <name evidence="3 6" type="primary">rimP</name>
    <name evidence="6" type="ORF">CLTHE_00150</name>
</gene>
<dbReference type="RefSeq" id="WP_002597526.1">
    <property type="nucleotide sequence ID" value="NZ_LTAY01000006.1"/>
</dbReference>
<dbReference type="InterPro" id="IPR028989">
    <property type="entry name" value="RimP_N"/>
</dbReference>
<dbReference type="SUPFAM" id="SSF75420">
    <property type="entry name" value="YhbC-like, N-terminal domain"/>
    <property type="match status" value="1"/>
</dbReference>
<keyword evidence="1 3" id="KW-0963">Cytoplasm</keyword>
<dbReference type="CDD" id="cd01734">
    <property type="entry name" value="YlxS_C"/>
    <property type="match status" value="1"/>
</dbReference>
<dbReference type="NCBIfam" id="NF000934">
    <property type="entry name" value="PRK00092.3-1"/>
    <property type="match status" value="1"/>
</dbReference>
<feature type="domain" description="Ribosome maturation factor RimP C-terminal" evidence="5">
    <location>
        <begin position="88"/>
        <end position="151"/>
    </location>
</feature>
<dbReference type="PANTHER" id="PTHR33867">
    <property type="entry name" value="RIBOSOME MATURATION FACTOR RIMP"/>
    <property type="match status" value="1"/>
</dbReference>
<evidence type="ECO:0000313" key="7">
    <source>
        <dbReference type="Proteomes" id="UP000191448"/>
    </source>
</evidence>
<dbReference type="SUPFAM" id="SSF74942">
    <property type="entry name" value="YhbC-like, C-terminal domain"/>
    <property type="match status" value="1"/>
</dbReference>
<dbReference type="EMBL" id="LTAY01000006">
    <property type="protein sequence ID" value="OPX51227.1"/>
    <property type="molecule type" value="Genomic_DNA"/>
</dbReference>
<dbReference type="AlphaFoldDB" id="A0A1V4SZ72"/>
<dbReference type="GO" id="GO:0006412">
    <property type="term" value="P:translation"/>
    <property type="evidence" value="ECO:0007669"/>
    <property type="project" value="TreeGrafter"/>
</dbReference>
<dbReference type="Gene3D" id="3.30.300.70">
    <property type="entry name" value="RimP-like superfamily, N-terminal"/>
    <property type="match status" value="1"/>
</dbReference>
<organism evidence="6 7">
    <name type="scientific">Clostridium thermobutyricum DSM 4928</name>
    <dbReference type="NCBI Taxonomy" id="1121339"/>
    <lineage>
        <taxon>Bacteria</taxon>
        <taxon>Bacillati</taxon>
        <taxon>Bacillota</taxon>
        <taxon>Clostridia</taxon>
        <taxon>Eubacteriales</taxon>
        <taxon>Clostridiaceae</taxon>
        <taxon>Clostridium</taxon>
    </lineage>
</organism>
<dbReference type="InterPro" id="IPR003728">
    <property type="entry name" value="Ribosome_maturation_RimP"/>
</dbReference>
<dbReference type="Pfam" id="PF02576">
    <property type="entry name" value="RimP_N"/>
    <property type="match status" value="1"/>
</dbReference>
<reference evidence="6 7" key="1">
    <citation type="submission" date="2016-02" db="EMBL/GenBank/DDBJ databases">
        <title>Genome sequence of Clostridium thermobutyricum DSM 4928.</title>
        <authorList>
            <person name="Poehlein A."/>
            <person name="Daniel R."/>
        </authorList>
    </citation>
    <scope>NUCLEOTIDE SEQUENCE [LARGE SCALE GENOMIC DNA]</scope>
    <source>
        <strain evidence="6 7">DSM 4928</strain>
    </source>
</reference>
<dbReference type="PANTHER" id="PTHR33867:SF1">
    <property type="entry name" value="RIBOSOME MATURATION FACTOR RIMP"/>
    <property type="match status" value="1"/>
</dbReference>
<dbReference type="OrthoDB" id="9805006at2"/>
<evidence type="ECO:0000256" key="3">
    <source>
        <dbReference type="HAMAP-Rule" id="MF_01077"/>
    </source>
</evidence>
<feature type="domain" description="Ribosome maturation factor RimP N-terminal" evidence="4">
    <location>
        <begin position="13"/>
        <end position="85"/>
    </location>
</feature>
<dbReference type="Pfam" id="PF17384">
    <property type="entry name" value="DUF150_C"/>
    <property type="match status" value="1"/>
</dbReference>
<name>A0A1V4SZ72_9CLOT</name>
<protein>
    <recommendedName>
        <fullName evidence="3">Ribosome maturation factor RimP</fullName>
    </recommendedName>
</protein>
<accession>A0A1V4SZ72</accession>
<dbReference type="FunFam" id="3.30.300.70:FF:000001">
    <property type="entry name" value="Ribosome maturation factor RimP"/>
    <property type="match status" value="1"/>
</dbReference>